<sequence>MASSPLRYSSLQFVLNASPFGGGLQESPADIRVSTLQPRGLGCNAVSVVTHHPLLPACFALLLPLDPGNQSGMEGGWGSL</sequence>
<keyword evidence="2" id="KW-1185">Reference proteome</keyword>
<name>A0A8T2MXS6_9TELE</name>
<dbReference type="EMBL" id="JAFBMS010000440">
    <property type="protein sequence ID" value="KAG9330861.1"/>
    <property type="molecule type" value="Genomic_DNA"/>
</dbReference>
<gene>
    <name evidence="1" type="ORF">JZ751_021848</name>
</gene>
<evidence type="ECO:0000313" key="2">
    <source>
        <dbReference type="Proteomes" id="UP000824540"/>
    </source>
</evidence>
<dbReference type="Proteomes" id="UP000824540">
    <property type="component" value="Unassembled WGS sequence"/>
</dbReference>
<evidence type="ECO:0000313" key="1">
    <source>
        <dbReference type="EMBL" id="KAG9330861.1"/>
    </source>
</evidence>
<comment type="caution">
    <text evidence="1">The sequence shown here is derived from an EMBL/GenBank/DDBJ whole genome shotgun (WGS) entry which is preliminary data.</text>
</comment>
<proteinExistence type="predicted"/>
<accession>A0A8T2MXS6</accession>
<organism evidence="1 2">
    <name type="scientific">Albula glossodonta</name>
    <name type="common">roundjaw bonefish</name>
    <dbReference type="NCBI Taxonomy" id="121402"/>
    <lineage>
        <taxon>Eukaryota</taxon>
        <taxon>Metazoa</taxon>
        <taxon>Chordata</taxon>
        <taxon>Craniata</taxon>
        <taxon>Vertebrata</taxon>
        <taxon>Euteleostomi</taxon>
        <taxon>Actinopterygii</taxon>
        <taxon>Neopterygii</taxon>
        <taxon>Teleostei</taxon>
        <taxon>Albuliformes</taxon>
        <taxon>Albulidae</taxon>
        <taxon>Albula</taxon>
    </lineage>
</organism>
<protein>
    <submittedName>
        <fullName evidence="1">Uncharacterized protein</fullName>
    </submittedName>
</protein>
<reference evidence="1" key="1">
    <citation type="thesis" date="2021" institute="BYU ScholarsArchive" country="Provo, UT, USA">
        <title>Applications of and Algorithms for Genome Assembly and Genomic Analyses with an Emphasis on Marine Teleosts.</title>
        <authorList>
            <person name="Pickett B.D."/>
        </authorList>
    </citation>
    <scope>NUCLEOTIDE SEQUENCE</scope>
    <source>
        <strain evidence="1">HI-2016</strain>
    </source>
</reference>
<dbReference type="AlphaFoldDB" id="A0A8T2MXS6"/>